<reference evidence="3" key="1">
    <citation type="journal article" date="2017" name="Nat. Ecol. Evol.">
        <title>Genome expansion and lineage-specific genetic innovations in the forest pathogenic fungi Armillaria.</title>
        <authorList>
            <person name="Sipos G."/>
            <person name="Prasanna A.N."/>
            <person name="Walter M.C."/>
            <person name="O'Connor E."/>
            <person name="Balint B."/>
            <person name="Krizsan K."/>
            <person name="Kiss B."/>
            <person name="Hess J."/>
            <person name="Varga T."/>
            <person name="Slot J."/>
            <person name="Riley R."/>
            <person name="Boka B."/>
            <person name="Rigling D."/>
            <person name="Barry K."/>
            <person name="Lee J."/>
            <person name="Mihaltcheva S."/>
            <person name="LaButti K."/>
            <person name="Lipzen A."/>
            <person name="Waldron R."/>
            <person name="Moloney N.M."/>
            <person name="Sperisen C."/>
            <person name="Kredics L."/>
            <person name="Vagvoelgyi C."/>
            <person name="Patrignani A."/>
            <person name="Fitzpatrick D."/>
            <person name="Nagy I."/>
            <person name="Doyle S."/>
            <person name="Anderson J.B."/>
            <person name="Grigoriev I.V."/>
            <person name="Gueldener U."/>
            <person name="Muensterkoetter M."/>
            <person name="Nagy L.G."/>
        </authorList>
    </citation>
    <scope>NUCLEOTIDE SEQUENCE [LARGE SCALE GENOMIC DNA]</scope>
    <source>
        <strain evidence="3">28-4</strain>
    </source>
</reference>
<dbReference type="EMBL" id="KZ293493">
    <property type="protein sequence ID" value="PBK60063.1"/>
    <property type="molecule type" value="Genomic_DNA"/>
</dbReference>
<proteinExistence type="predicted"/>
<accession>A0A2H3B889</accession>
<evidence type="ECO:0000313" key="2">
    <source>
        <dbReference type="EMBL" id="PBK60063.1"/>
    </source>
</evidence>
<feature type="region of interest" description="Disordered" evidence="1">
    <location>
        <begin position="298"/>
        <end position="364"/>
    </location>
</feature>
<feature type="region of interest" description="Disordered" evidence="1">
    <location>
        <begin position="1"/>
        <end position="73"/>
    </location>
</feature>
<name>A0A2H3B889_9AGAR</name>
<feature type="compositionally biased region" description="Polar residues" evidence="1">
    <location>
        <begin position="30"/>
        <end position="44"/>
    </location>
</feature>
<dbReference type="AlphaFoldDB" id="A0A2H3B889"/>
<evidence type="ECO:0000256" key="1">
    <source>
        <dbReference type="SAM" id="MobiDB-lite"/>
    </source>
</evidence>
<feature type="compositionally biased region" description="Polar residues" evidence="1">
    <location>
        <begin position="304"/>
        <end position="318"/>
    </location>
</feature>
<dbReference type="STRING" id="1076256.A0A2H3B889"/>
<feature type="compositionally biased region" description="Acidic residues" evidence="1">
    <location>
        <begin position="319"/>
        <end position="346"/>
    </location>
</feature>
<feature type="compositionally biased region" description="Polar residues" evidence="1">
    <location>
        <begin position="1"/>
        <end position="19"/>
    </location>
</feature>
<dbReference type="Proteomes" id="UP000218334">
    <property type="component" value="Unassembled WGS sequence"/>
</dbReference>
<keyword evidence="3" id="KW-1185">Reference proteome</keyword>
<gene>
    <name evidence="2" type="ORF">ARMSODRAFT_982617</name>
</gene>
<protein>
    <submittedName>
        <fullName evidence="2">Uncharacterized protein</fullName>
    </submittedName>
</protein>
<feature type="compositionally biased region" description="Acidic residues" evidence="1">
    <location>
        <begin position="354"/>
        <end position="364"/>
    </location>
</feature>
<evidence type="ECO:0000313" key="3">
    <source>
        <dbReference type="Proteomes" id="UP000218334"/>
    </source>
</evidence>
<sequence length="364" mass="39692">MSSVPKPTARNKASTTPAKVTSAPAVRKNTGASTTAASKRQTTVRPPMENTPPGGPGAQHGLNKQPAKCSCGPVAGKSAPLQRCRQLSNDLKWKCSAYSEQAELLKEKKVHQDLQQNMVQHEEAQAISTEPDSEDGQAALARMEARCPTEELAQEQSSNAELQKKLDEIVKSGGTSTDTEGPTIPRPKGVAGTYFSIQVEMKLTMTLEKTLKYKAIQICQQGIRFLTLNMNINWKVTWAKILALAKANFFTAAREKHKYLKRFKNDWATELAKIHSAPRIKKAKIIMEKHQAMRACKAAKKRPVTTSEDTGEGANTQDAEADTEEIQQEDPMDVDMDASGEADFEEGSSTGGGDVDEEMSGGEE</sequence>
<organism evidence="2 3">
    <name type="scientific">Armillaria solidipes</name>
    <dbReference type="NCBI Taxonomy" id="1076256"/>
    <lineage>
        <taxon>Eukaryota</taxon>
        <taxon>Fungi</taxon>
        <taxon>Dikarya</taxon>
        <taxon>Basidiomycota</taxon>
        <taxon>Agaricomycotina</taxon>
        <taxon>Agaricomycetes</taxon>
        <taxon>Agaricomycetidae</taxon>
        <taxon>Agaricales</taxon>
        <taxon>Marasmiineae</taxon>
        <taxon>Physalacriaceae</taxon>
        <taxon>Armillaria</taxon>
    </lineage>
</organism>